<dbReference type="AlphaFoldDB" id="A0A9P1MWF8"/>
<dbReference type="InterPro" id="IPR056654">
    <property type="entry name" value="DUF7752"/>
</dbReference>
<sequence length="243" mass="27917">MKENVIPSMFVNIWHIGRLLIQFALGEFSGKTGIDYTRNHLIIEPIFKTKLSKDPEDDDEIISSEFDCGTLLIEFIRYLASQAMASSKQLNLRVFDNPTIIEPVLFKRTQWMPLHHVAYRTFHAIAVSGRFDAMHLNIEDEKMFIAESRDPILINEALFFSKSYSDVPISRHRVIAALKNWSGVREIIPRENSGRKSDLVYVTSVGTVLARQRLSRLLLLSGETIRDAIVNERIPVEVRDDFL</sequence>
<dbReference type="Proteomes" id="UP001152747">
    <property type="component" value="Unassembled WGS sequence"/>
</dbReference>
<evidence type="ECO:0000313" key="2">
    <source>
        <dbReference type="EMBL" id="CAI5441413.1"/>
    </source>
</evidence>
<comment type="caution">
    <text evidence="2">The sequence shown here is derived from an EMBL/GenBank/DDBJ whole genome shotgun (WGS) entry which is preliminary data.</text>
</comment>
<organism evidence="2 3">
    <name type="scientific">Caenorhabditis angaria</name>
    <dbReference type="NCBI Taxonomy" id="860376"/>
    <lineage>
        <taxon>Eukaryota</taxon>
        <taxon>Metazoa</taxon>
        <taxon>Ecdysozoa</taxon>
        <taxon>Nematoda</taxon>
        <taxon>Chromadorea</taxon>
        <taxon>Rhabditida</taxon>
        <taxon>Rhabditina</taxon>
        <taxon>Rhabditomorpha</taxon>
        <taxon>Rhabditoidea</taxon>
        <taxon>Rhabditidae</taxon>
        <taxon>Peloderinae</taxon>
        <taxon>Caenorhabditis</taxon>
    </lineage>
</organism>
<evidence type="ECO:0000313" key="3">
    <source>
        <dbReference type="Proteomes" id="UP001152747"/>
    </source>
</evidence>
<dbReference type="EMBL" id="CANHGI010000002">
    <property type="protein sequence ID" value="CAI5441413.1"/>
    <property type="molecule type" value="Genomic_DNA"/>
</dbReference>
<dbReference type="Pfam" id="PF24934">
    <property type="entry name" value="DUF7752"/>
    <property type="match status" value="1"/>
</dbReference>
<accession>A0A9P1MWF8</accession>
<name>A0A9P1MWF8_9PELO</name>
<gene>
    <name evidence="2" type="ORF">CAMP_LOCUS4050</name>
</gene>
<evidence type="ECO:0000259" key="1">
    <source>
        <dbReference type="Pfam" id="PF24934"/>
    </source>
</evidence>
<dbReference type="OrthoDB" id="5856193at2759"/>
<reference evidence="2" key="1">
    <citation type="submission" date="2022-11" db="EMBL/GenBank/DDBJ databases">
        <authorList>
            <person name="Kikuchi T."/>
        </authorList>
    </citation>
    <scope>NUCLEOTIDE SEQUENCE</scope>
    <source>
        <strain evidence="2">PS1010</strain>
    </source>
</reference>
<proteinExistence type="predicted"/>
<feature type="domain" description="DUF7752" evidence="1">
    <location>
        <begin position="2"/>
        <end position="92"/>
    </location>
</feature>
<keyword evidence="3" id="KW-1185">Reference proteome</keyword>
<protein>
    <recommendedName>
        <fullName evidence="1">DUF7752 domain-containing protein</fullName>
    </recommendedName>
</protein>